<dbReference type="Proteomes" id="UP000663854">
    <property type="component" value="Unassembled WGS sequence"/>
</dbReference>
<feature type="non-terminal residue" evidence="2">
    <location>
        <position position="1"/>
    </location>
</feature>
<reference evidence="2" key="1">
    <citation type="submission" date="2021-02" db="EMBL/GenBank/DDBJ databases">
        <authorList>
            <person name="Nowell W R."/>
        </authorList>
    </citation>
    <scope>NUCLEOTIDE SEQUENCE</scope>
</reference>
<dbReference type="Proteomes" id="UP000663870">
    <property type="component" value="Unassembled WGS sequence"/>
</dbReference>
<gene>
    <name evidence="2" type="ORF">JXQ802_LOCUS50850</name>
    <name evidence="1" type="ORF">PYM288_LOCUS34665</name>
</gene>
<organism evidence="2 3">
    <name type="scientific">Rotaria sordida</name>
    <dbReference type="NCBI Taxonomy" id="392033"/>
    <lineage>
        <taxon>Eukaryota</taxon>
        <taxon>Metazoa</taxon>
        <taxon>Spiralia</taxon>
        <taxon>Gnathifera</taxon>
        <taxon>Rotifera</taxon>
        <taxon>Eurotatoria</taxon>
        <taxon>Bdelloidea</taxon>
        <taxon>Philodinida</taxon>
        <taxon>Philodinidae</taxon>
        <taxon>Rotaria</taxon>
    </lineage>
</organism>
<proteinExistence type="predicted"/>
<protein>
    <submittedName>
        <fullName evidence="2">Uncharacterized protein</fullName>
    </submittedName>
</protein>
<dbReference type="EMBL" id="CAJNOH010005425">
    <property type="protein sequence ID" value="CAF1397857.1"/>
    <property type="molecule type" value="Genomic_DNA"/>
</dbReference>
<evidence type="ECO:0000313" key="2">
    <source>
        <dbReference type="EMBL" id="CAF1623203.1"/>
    </source>
</evidence>
<dbReference type="AlphaFoldDB" id="A0A816CIL6"/>
<evidence type="ECO:0000313" key="3">
    <source>
        <dbReference type="Proteomes" id="UP000663870"/>
    </source>
</evidence>
<keyword evidence="3" id="KW-1185">Reference proteome</keyword>
<evidence type="ECO:0000313" key="1">
    <source>
        <dbReference type="EMBL" id="CAF1397857.1"/>
    </source>
</evidence>
<sequence length="145" mass="16813">MPEKDPCTDITYDNEIKELYECHCCLHLVCLYHLNEHVQITKQNKRQLDSFRNEVNTVVNTLRLIVIEKLLIIKCEQNLIEPTKKTLDVSSNSIDELQNIFQQINQTTESNNRSEGIMVKVEPSLSETEYCSCVCKCNKKNMNSS</sequence>
<dbReference type="EMBL" id="CAJNOL010006916">
    <property type="protein sequence ID" value="CAF1623203.1"/>
    <property type="molecule type" value="Genomic_DNA"/>
</dbReference>
<accession>A0A816CIL6</accession>
<name>A0A816CIL6_9BILA</name>
<comment type="caution">
    <text evidence="2">The sequence shown here is derived from an EMBL/GenBank/DDBJ whole genome shotgun (WGS) entry which is preliminary data.</text>
</comment>